<keyword evidence="1 3" id="KW-0853">WD repeat</keyword>
<dbReference type="EMBL" id="LLZH01000026">
    <property type="protein sequence ID" value="KUL40538.1"/>
    <property type="molecule type" value="Genomic_DNA"/>
</dbReference>
<dbReference type="SMART" id="SM00320">
    <property type="entry name" value="WD40"/>
    <property type="match status" value="5"/>
</dbReference>
<dbReference type="InterPro" id="IPR051179">
    <property type="entry name" value="WD_repeat_multifunction"/>
</dbReference>
<dbReference type="InterPro" id="IPR011044">
    <property type="entry name" value="Quino_amine_DH_bsu"/>
</dbReference>
<reference evidence="4 5" key="1">
    <citation type="submission" date="2015-10" db="EMBL/GenBank/DDBJ databases">
        <authorList>
            <person name="Gilbert D.G."/>
        </authorList>
    </citation>
    <scope>NUCLEOTIDE SEQUENCE [LARGE SCALE GENOMIC DNA]</scope>
    <source>
        <strain evidence="4 5">NRRL B-16712</strain>
    </source>
</reference>
<dbReference type="PROSITE" id="PS50082">
    <property type="entry name" value="WD_REPEATS_2"/>
    <property type="match status" value="1"/>
</dbReference>
<evidence type="ECO:0000256" key="2">
    <source>
        <dbReference type="ARBA" id="ARBA00022737"/>
    </source>
</evidence>
<dbReference type="InterPro" id="IPR015943">
    <property type="entry name" value="WD40/YVTN_repeat-like_dom_sf"/>
</dbReference>
<dbReference type="InterPro" id="IPR011047">
    <property type="entry name" value="Quinoprotein_ADH-like_sf"/>
</dbReference>
<keyword evidence="2" id="KW-0677">Repeat</keyword>
<dbReference type="InterPro" id="IPR001680">
    <property type="entry name" value="WD40_rpt"/>
</dbReference>
<dbReference type="RefSeq" id="WP_067685951.1">
    <property type="nucleotide sequence ID" value="NZ_LLZH01000026.1"/>
</dbReference>
<dbReference type="Proteomes" id="UP000053244">
    <property type="component" value="Unassembled WGS sequence"/>
</dbReference>
<evidence type="ECO:0000256" key="3">
    <source>
        <dbReference type="PROSITE-ProRule" id="PRU00221"/>
    </source>
</evidence>
<proteinExistence type="predicted"/>
<comment type="caution">
    <text evidence="4">The sequence shown here is derived from an EMBL/GenBank/DDBJ whole genome shotgun (WGS) entry which is preliminary data.</text>
</comment>
<dbReference type="InterPro" id="IPR027417">
    <property type="entry name" value="P-loop_NTPase"/>
</dbReference>
<organism evidence="4 5">
    <name type="scientific">Actinoplanes awajinensis subsp. mycoplanecinus</name>
    <dbReference type="NCBI Taxonomy" id="135947"/>
    <lineage>
        <taxon>Bacteria</taxon>
        <taxon>Bacillati</taxon>
        <taxon>Actinomycetota</taxon>
        <taxon>Actinomycetes</taxon>
        <taxon>Micromonosporales</taxon>
        <taxon>Micromonosporaceae</taxon>
        <taxon>Actinoplanes</taxon>
    </lineage>
</organism>
<feature type="repeat" description="WD" evidence="3">
    <location>
        <begin position="1550"/>
        <end position="1591"/>
    </location>
</feature>
<evidence type="ECO:0000313" key="5">
    <source>
        <dbReference type="Proteomes" id="UP000053244"/>
    </source>
</evidence>
<gene>
    <name evidence="4" type="ORF">ADL15_07095</name>
</gene>
<accession>A0A0X3V786</accession>
<keyword evidence="5" id="KW-1185">Reference proteome</keyword>
<dbReference type="PANTHER" id="PTHR19857">
    <property type="entry name" value="MITOCHONDRIAL DIVISION PROTEIN 1-RELATED"/>
    <property type="match status" value="1"/>
</dbReference>
<evidence type="ECO:0000256" key="1">
    <source>
        <dbReference type="ARBA" id="ARBA00022574"/>
    </source>
</evidence>
<dbReference type="OrthoDB" id="414967at2"/>
<dbReference type="SUPFAM" id="SSF52540">
    <property type="entry name" value="P-loop containing nucleoside triphosphate hydrolases"/>
    <property type="match status" value="1"/>
</dbReference>
<evidence type="ECO:0000313" key="4">
    <source>
        <dbReference type="EMBL" id="KUL40538.1"/>
    </source>
</evidence>
<sequence>MPNDPIDRLAEVLGDVAASGLRRSATLRHRRVDLAEPRWVARGYSGAVLVAVVERSLPPAPHVPSKYVVKLCPADGRQREASRHHAAWQLSPQGFADRHLVQVAGDPIGLPDGGVLLLQNIAGDTLTGCRPMSEFPASERLLIAAAVVRALTAEWTAASEVRLDELTVAGFLHDGLDGTSTSGLPDPALRFGVDPHLLDDDCGWMETAEDGPLVNPFALLDGRGPVAEQRVQFIAGRTHGDLHEDNILAPRVDGAADAGNFRLVDLSTFEEAGPLSRDLAMLTVSSVVRRMGELSPGQKEALLHYLSGRALTGVVPDGIFAFVDTVRHAARPDVVTAEFEQNWSEQLLLSLAAAALLHLSFGNVDADTRWWLLRLAAQAATRFLRSRGTAVPDERRPIDQNAVTAVPRATRPDDRSPNTGWPAAVSDGLRRRLVLVAPDTTGNPELGAALHDVARAFATVGYHCPGGVTTIGDPDDTRDAIAAQLMLAGPDDAVAVYLLAEIQHLDPGAGGQPALGIRTARSRPGRARGTLALEALLEGLREAPEGARTRNLLLVMDVAGAEPNEVMQAATAMVARLASGGPGSMHVVAAVRPAGSPLHGFAAVWSRTLTGYGDAPRDQPYLELDGLADRLRRAAPAATVLGTASMSAVGPNLCLPNPRHHLTGVDPAEMMSWWEPTARATASQSGDWFFSGRRRLNTRIVHWLADAADPVLVLTGAPGSGKSTVLARMVAATVPDIREQLRGRPGALRPAETPPPDFRFALTMRLTKRGVEDIHDHVAQILNAQDGGPMPPVIALDGLDEADDPHLLVATVLRPLVQQARAGGPRLLIATRSHPVGHDPTDAHEPRTDLIGPLISDGGSVIDVGTTPWLQTGDIAEYCDRLLSVATNDRGRTNIYAALPRARRVLARSIETQARHSFLLAAHVARRHTLDTSATDSQSPAWRRQFPQGIGDAMRQEINALYGVDEADRQMALLRPLAFAHGAGLTRTAVGDDLWALLATRLDSDRRTFTEADVTDLLSQRVATHLVVEVDSGRERAYRFHHEALAAAVVDDYGDRAAAHRSITEALLDSLVTGGARNWQRASAYVRRALPAHAGEAGTLGALIEDSRVLMYCDPDRLHEALITSGTTPLISLSHLLRPYLHRLHSAPAPARGFLLSVAATVTDRQPLAASLAAAAGMPVTVDHVQVRHEALRQSIAEGQPVAALHATSTRHGQPLIFVANGTFLDVRDPDTGALVDTVLSGSTDVSGLAGYLDDDGFPVVAAAGSDGGVRVWDVTTRALRGESPVDFRGGIVHGLAGAGEPFLAGWTEEHVGIWHPGQPGDVRVLPVRWDPGRQPITAAAVTRDQDGRDLLAVAAGGQVTVWDPDTGGLRHTIDLGLAFNITLACLQPGRDDGLLLITTGLHEREAQLWQPSTGSRPWPFAQVPICTGSWAGPAGYGIAFGYASGAVEAWDGVESHPPRRLLDAGMTIHAVTVGPAGTNSPIVVSIDTLGQIRVWPWDRGRNTMSLSGSTPRAVATGLLRHGGRYLAVGRNNGADLWRLDEVSQHSSAAGLHEADAQRIDADPASSRFVTVGDDGRAHIWSTRSGRFLGAASIPSGGPFAVAGWHGRDGYRIAVTAASVLQIIDPDDPGKAPWTREMGSPGTIAILEHASDVLLAVADRQQIHLVDPATATVSTLHVPETAPGREHLSAAARNVVRLTWIHAPGADPLLVAGTQGGVLVRWSCHEDGQMQLLQPSINHPGIVTVLTPVPGGDGGRVLAGSPTGTLLVYNIADGSIVHDLTKDDARIVAATVVDTSPPVLVTAHLADNASGLRIWNPLTGRQQRSVVHRSDPAATYVGVPRAGRTASGRVFIVYDVEDGAELLWLNGPAYDDDPVRLLLPFTLNDVTVDDDLIFIAGGGGFLTLTVGRHDGTPP</sequence>
<protein>
    <submittedName>
        <fullName evidence="4">Uncharacterized protein</fullName>
    </submittedName>
</protein>
<dbReference type="Gene3D" id="2.130.10.10">
    <property type="entry name" value="YVTN repeat-like/Quinoprotein amine dehydrogenase"/>
    <property type="match status" value="3"/>
</dbReference>
<name>A0A0X3V786_9ACTN</name>
<dbReference type="SUPFAM" id="SSF50998">
    <property type="entry name" value="Quinoprotein alcohol dehydrogenase-like"/>
    <property type="match status" value="2"/>
</dbReference>
<dbReference type="SUPFAM" id="SSF50969">
    <property type="entry name" value="YVTN repeat-like/Quinoprotein amine dehydrogenase"/>
    <property type="match status" value="1"/>
</dbReference>